<dbReference type="InterPro" id="IPR001138">
    <property type="entry name" value="Zn2Cys6_DnaBD"/>
</dbReference>
<dbReference type="GO" id="GO:0045944">
    <property type="term" value="P:positive regulation of transcription by RNA polymerase II"/>
    <property type="evidence" value="ECO:0007669"/>
    <property type="project" value="TreeGrafter"/>
</dbReference>
<evidence type="ECO:0000313" key="5">
    <source>
        <dbReference type="EMBL" id="RPB21418.1"/>
    </source>
</evidence>
<keyword evidence="6" id="KW-1185">Reference proteome</keyword>
<dbReference type="InterPro" id="IPR036864">
    <property type="entry name" value="Zn2-C6_fun-type_DNA-bd_sf"/>
</dbReference>
<keyword evidence="2" id="KW-0539">Nucleus</keyword>
<dbReference type="SUPFAM" id="SSF57701">
    <property type="entry name" value="Zn2/Cys6 DNA-binding domain"/>
    <property type="match status" value="1"/>
</dbReference>
<comment type="subcellular location">
    <subcellularLocation>
        <location evidence="1">Nucleus</location>
    </subcellularLocation>
</comment>
<dbReference type="Gene3D" id="4.10.240.10">
    <property type="entry name" value="Zn(2)-C6 fungal-type DNA-binding domain"/>
    <property type="match status" value="1"/>
</dbReference>
<proteinExistence type="predicted"/>
<gene>
    <name evidence="5" type="ORF">L211DRAFT_765198</name>
</gene>
<dbReference type="Pfam" id="PF11951">
    <property type="entry name" value="Fungal_trans_2"/>
    <property type="match status" value="1"/>
</dbReference>
<feature type="domain" description="Zn(2)-C6 fungal-type" evidence="4">
    <location>
        <begin position="83"/>
        <end position="111"/>
    </location>
</feature>
<dbReference type="InParanoid" id="A0A3N4LIA5"/>
<dbReference type="CDD" id="cd00067">
    <property type="entry name" value="GAL4"/>
    <property type="match status" value="1"/>
</dbReference>
<evidence type="ECO:0000256" key="2">
    <source>
        <dbReference type="ARBA" id="ARBA00023242"/>
    </source>
</evidence>
<evidence type="ECO:0000259" key="4">
    <source>
        <dbReference type="PROSITE" id="PS50048"/>
    </source>
</evidence>
<organism evidence="5 6">
    <name type="scientific">Terfezia boudieri ATCC MYA-4762</name>
    <dbReference type="NCBI Taxonomy" id="1051890"/>
    <lineage>
        <taxon>Eukaryota</taxon>
        <taxon>Fungi</taxon>
        <taxon>Dikarya</taxon>
        <taxon>Ascomycota</taxon>
        <taxon>Pezizomycotina</taxon>
        <taxon>Pezizomycetes</taxon>
        <taxon>Pezizales</taxon>
        <taxon>Pezizaceae</taxon>
        <taxon>Terfezia</taxon>
    </lineage>
</organism>
<name>A0A3N4LIA5_9PEZI</name>
<dbReference type="SMART" id="SM00066">
    <property type="entry name" value="GAL4"/>
    <property type="match status" value="1"/>
</dbReference>
<evidence type="ECO:0000256" key="3">
    <source>
        <dbReference type="SAM" id="MobiDB-lite"/>
    </source>
</evidence>
<dbReference type="InterPro" id="IPR021858">
    <property type="entry name" value="Fun_TF"/>
</dbReference>
<dbReference type="AlphaFoldDB" id="A0A3N4LIA5"/>
<dbReference type="GO" id="GO:0000981">
    <property type="term" value="F:DNA-binding transcription factor activity, RNA polymerase II-specific"/>
    <property type="evidence" value="ECO:0007669"/>
    <property type="project" value="InterPro"/>
</dbReference>
<feature type="region of interest" description="Disordered" evidence="3">
    <location>
        <begin position="38"/>
        <end position="80"/>
    </location>
</feature>
<dbReference type="PANTHER" id="PTHR37534">
    <property type="entry name" value="TRANSCRIPTIONAL ACTIVATOR PROTEIN UGA3"/>
    <property type="match status" value="1"/>
</dbReference>
<evidence type="ECO:0000256" key="1">
    <source>
        <dbReference type="ARBA" id="ARBA00004123"/>
    </source>
</evidence>
<dbReference type="OrthoDB" id="5333823at2759"/>
<protein>
    <recommendedName>
        <fullName evidence="4">Zn(2)-C6 fungal-type domain-containing protein</fullName>
    </recommendedName>
</protein>
<dbReference type="STRING" id="1051890.A0A3N4LIA5"/>
<dbReference type="PANTHER" id="PTHR37534:SF38">
    <property type="entry name" value="ZN(2)-C6 FUNGAL-TYPE DOMAIN-CONTAINING PROTEIN"/>
    <property type="match status" value="1"/>
</dbReference>
<dbReference type="PROSITE" id="PS50048">
    <property type="entry name" value="ZN2_CY6_FUNGAL_2"/>
    <property type="match status" value="1"/>
</dbReference>
<dbReference type="Pfam" id="PF00172">
    <property type="entry name" value="Zn_clus"/>
    <property type="match status" value="1"/>
</dbReference>
<dbReference type="GO" id="GO:0000976">
    <property type="term" value="F:transcription cis-regulatory region binding"/>
    <property type="evidence" value="ECO:0007669"/>
    <property type="project" value="TreeGrafter"/>
</dbReference>
<reference evidence="5 6" key="1">
    <citation type="journal article" date="2018" name="Nat. Ecol. Evol.">
        <title>Pezizomycetes genomes reveal the molecular basis of ectomycorrhizal truffle lifestyle.</title>
        <authorList>
            <person name="Murat C."/>
            <person name="Payen T."/>
            <person name="Noel B."/>
            <person name="Kuo A."/>
            <person name="Morin E."/>
            <person name="Chen J."/>
            <person name="Kohler A."/>
            <person name="Krizsan K."/>
            <person name="Balestrini R."/>
            <person name="Da Silva C."/>
            <person name="Montanini B."/>
            <person name="Hainaut M."/>
            <person name="Levati E."/>
            <person name="Barry K.W."/>
            <person name="Belfiori B."/>
            <person name="Cichocki N."/>
            <person name="Clum A."/>
            <person name="Dockter R.B."/>
            <person name="Fauchery L."/>
            <person name="Guy J."/>
            <person name="Iotti M."/>
            <person name="Le Tacon F."/>
            <person name="Lindquist E.A."/>
            <person name="Lipzen A."/>
            <person name="Malagnac F."/>
            <person name="Mello A."/>
            <person name="Molinier V."/>
            <person name="Miyauchi S."/>
            <person name="Poulain J."/>
            <person name="Riccioni C."/>
            <person name="Rubini A."/>
            <person name="Sitrit Y."/>
            <person name="Splivallo R."/>
            <person name="Traeger S."/>
            <person name="Wang M."/>
            <person name="Zifcakova L."/>
            <person name="Wipf D."/>
            <person name="Zambonelli A."/>
            <person name="Paolocci F."/>
            <person name="Nowrousian M."/>
            <person name="Ottonello S."/>
            <person name="Baldrian P."/>
            <person name="Spatafora J.W."/>
            <person name="Henrissat B."/>
            <person name="Nagy L.G."/>
            <person name="Aury J.M."/>
            <person name="Wincker P."/>
            <person name="Grigoriev I.V."/>
            <person name="Bonfante P."/>
            <person name="Martin F.M."/>
        </authorList>
    </citation>
    <scope>NUCLEOTIDE SEQUENCE [LARGE SCALE GENOMIC DNA]</scope>
    <source>
        <strain evidence="5 6">ATCC MYA-4762</strain>
    </source>
</reference>
<dbReference type="Proteomes" id="UP000267821">
    <property type="component" value="Unassembled WGS sequence"/>
</dbReference>
<dbReference type="EMBL" id="ML121559">
    <property type="protein sequence ID" value="RPB21418.1"/>
    <property type="molecule type" value="Genomic_DNA"/>
</dbReference>
<feature type="compositionally biased region" description="Basic residues" evidence="3">
    <location>
        <begin position="57"/>
        <end position="67"/>
    </location>
</feature>
<feature type="non-terminal residue" evidence="5">
    <location>
        <position position="1"/>
    </location>
</feature>
<feature type="non-terminal residue" evidence="5">
    <location>
        <position position="519"/>
    </location>
</feature>
<sequence length="519" mass="58856">SRSPASSTCATPVSIKITMPETPSDHVVPKIEEIEDEHVDIKPPPFESALPTQPPIKRGRGRPRKHPIPAPEAKSKGGRTKTGCLTCRWRKKKCDEAKPVCNNCIRNSFICEGYPERVFWRPGRQVQPRASPGSCTIPTINVDVNCDLPFLIDGVETPQDRHLLDHFVYDVSRVLTLINDETNPFQELILPIAVQHRGLMHSLLCLSGAHLARKDREPKFKIAQAYHLDQALRILRAETNGRRVANGPIIAQMLILCLVSICLGEREGQYRPHLNAARGILYQLQTDTPFGRFLFEFFMYHDVANSITCLDRRPIQYMEDFCLPGFILQPGAGALLGVLDGLFGYISKITILRDAVREHKRKRICVNYEMLSTAVAIDSEIRMWVPPQHPDRDRYIAALLYRQSTWVYLYRTIQPSQPGPKIRRAVEEGLTFMQMLPENSATQSILLMPLFMLGCAAFEPSQRPLITDRFKSLYEYSGLGNVVAAHEAVGKVWQLMDAGDENAWDWETILHNMGYDFLV</sequence>
<dbReference type="PROSITE" id="PS00463">
    <property type="entry name" value="ZN2_CY6_FUNGAL_1"/>
    <property type="match status" value="1"/>
</dbReference>
<accession>A0A3N4LIA5</accession>
<dbReference type="GO" id="GO:0008270">
    <property type="term" value="F:zinc ion binding"/>
    <property type="evidence" value="ECO:0007669"/>
    <property type="project" value="InterPro"/>
</dbReference>
<evidence type="ECO:0000313" key="6">
    <source>
        <dbReference type="Proteomes" id="UP000267821"/>
    </source>
</evidence>
<dbReference type="GO" id="GO:0005634">
    <property type="term" value="C:nucleus"/>
    <property type="evidence" value="ECO:0007669"/>
    <property type="project" value="UniProtKB-SubCell"/>
</dbReference>